<reference evidence="2" key="1">
    <citation type="submission" date="2020-08" db="EMBL/GenBank/DDBJ databases">
        <title>Genome sequencing and assembly of the red palm weevil Rhynchophorus ferrugineus.</title>
        <authorList>
            <person name="Dias G.B."/>
            <person name="Bergman C.M."/>
            <person name="Manee M."/>
        </authorList>
    </citation>
    <scope>NUCLEOTIDE SEQUENCE</scope>
    <source>
        <strain evidence="2">AA-2017</strain>
        <tissue evidence="2">Whole larva</tissue>
    </source>
</reference>
<accession>A0A834I5P8</accession>
<dbReference type="Proteomes" id="UP000625711">
    <property type="component" value="Unassembled WGS sequence"/>
</dbReference>
<organism evidence="2 3">
    <name type="scientific">Rhynchophorus ferrugineus</name>
    <name type="common">Red palm weevil</name>
    <name type="synonym">Curculio ferrugineus</name>
    <dbReference type="NCBI Taxonomy" id="354439"/>
    <lineage>
        <taxon>Eukaryota</taxon>
        <taxon>Metazoa</taxon>
        <taxon>Ecdysozoa</taxon>
        <taxon>Arthropoda</taxon>
        <taxon>Hexapoda</taxon>
        <taxon>Insecta</taxon>
        <taxon>Pterygota</taxon>
        <taxon>Neoptera</taxon>
        <taxon>Endopterygota</taxon>
        <taxon>Coleoptera</taxon>
        <taxon>Polyphaga</taxon>
        <taxon>Cucujiformia</taxon>
        <taxon>Curculionidae</taxon>
        <taxon>Dryophthorinae</taxon>
        <taxon>Rhynchophorus</taxon>
    </lineage>
</organism>
<evidence type="ECO:0000256" key="1">
    <source>
        <dbReference type="SAM" id="MobiDB-lite"/>
    </source>
</evidence>
<keyword evidence="3" id="KW-1185">Reference proteome</keyword>
<sequence>MPITETCNSVKLSEKFYMIPHVLQTFRKASRRIRVEEKERPRDRAGGESREGGWGTGRRKSDDKIDGSVNGGVSLPRNINLGHGIDVMSCERMGSVADRPPGRLARNTCPI</sequence>
<name>A0A834I5P8_RHYFE</name>
<feature type="compositionally biased region" description="Basic and acidic residues" evidence="1">
    <location>
        <begin position="33"/>
        <end position="51"/>
    </location>
</feature>
<evidence type="ECO:0000313" key="3">
    <source>
        <dbReference type="Proteomes" id="UP000625711"/>
    </source>
</evidence>
<feature type="region of interest" description="Disordered" evidence="1">
    <location>
        <begin position="30"/>
        <end position="73"/>
    </location>
</feature>
<evidence type="ECO:0000313" key="2">
    <source>
        <dbReference type="EMBL" id="KAF7272568.1"/>
    </source>
</evidence>
<proteinExistence type="predicted"/>
<gene>
    <name evidence="2" type="ORF">GWI33_014655</name>
</gene>
<dbReference type="EMBL" id="JAACXV010013743">
    <property type="protein sequence ID" value="KAF7272568.1"/>
    <property type="molecule type" value="Genomic_DNA"/>
</dbReference>
<comment type="caution">
    <text evidence="2">The sequence shown here is derived from an EMBL/GenBank/DDBJ whole genome shotgun (WGS) entry which is preliminary data.</text>
</comment>
<dbReference type="AlphaFoldDB" id="A0A834I5P8"/>
<protein>
    <submittedName>
        <fullName evidence="2">Uncharacterized protein</fullName>
    </submittedName>
</protein>